<name>A0AAD7I9B3_9AGAR</name>
<feature type="transmembrane region" description="Helical" evidence="7">
    <location>
        <begin position="100"/>
        <end position="118"/>
    </location>
</feature>
<proteinExistence type="inferred from homology"/>
<reference evidence="9" key="1">
    <citation type="submission" date="2023-03" db="EMBL/GenBank/DDBJ databases">
        <title>Massive genome expansion in bonnet fungi (Mycena s.s.) driven by repeated elements and novel gene families across ecological guilds.</title>
        <authorList>
            <consortium name="Lawrence Berkeley National Laboratory"/>
            <person name="Harder C.B."/>
            <person name="Miyauchi S."/>
            <person name="Viragh M."/>
            <person name="Kuo A."/>
            <person name="Thoen E."/>
            <person name="Andreopoulos B."/>
            <person name="Lu D."/>
            <person name="Skrede I."/>
            <person name="Drula E."/>
            <person name="Henrissat B."/>
            <person name="Morin E."/>
            <person name="Kohler A."/>
            <person name="Barry K."/>
            <person name="LaButti K."/>
            <person name="Morin E."/>
            <person name="Salamov A."/>
            <person name="Lipzen A."/>
            <person name="Mereny Z."/>
            <person name="Hegedus B."/>
            <person name="Baldrian P."/>
            <person name="Stursova M."/>
            <person name="Weitz H."/>
            <person name="Taylor A."/>
            <person name="Grigoriev I.V."/>
            <person name="Nagy L.G."/>
            <person name="Martin F."/>
            <person name="Kauserud H."/>
        </authorList>
    </citation>
    <scope>NUCLEOTIDE SEQUENCE</scope>
    <source>
        <strain evidence="9">CBHHK188m</strain>
    </source>
</reference>
<comment type="similarity">
    <text evidence="2">Belongs to the major facilitator superfamily. Sugar transporter (TC 2.A.1.1) family.</text>
</comment>
<dbReference type="EMBL" id="JARJLG010000140">
    <property type="protein sequence ID" value="KAJ7737912.1"/>
    <property type="molecule type" value="Genomic_DNA"/>
</dbReference>
<dbReference type="AlphaFoldDB" id="A0AAD7I9B3"/>
<dbReference type="GO" id="GO:0016020">
    <property type="term" value="C:membrane"/>
    <property type="evidence" value="ECO:0007669"/>
    <property type="project" value="UniProtKB-SubCell"/>
</dbReference>
<keyword evidence="3" id="KW-0813">Transport</keyword>
<dbReference type="PANTHER" id="PTHR48022">
    <property type="entry name" value="PLASTIDIC GLUCOSE TRANSPORTER 4"/>
    <property type="match status" value="1"/>
</dbReference>
<dbReference type="PROSITE" id="PS50850">
    <property type="entry name" value="MFS"/>
    <property type="match status" value="1"/>
</dbReference>
<dbReference type="GO" id="GO:0005351">
    <property type="term" value="F:carbohydrate:proton symporter activity"/>
    <property type="evidence" value="ECO:0007669"/>
    <property type="project" value="TreeGrafter"/>
</dbReference>
<accession>A0AAD7I9B3</accession>
<evidence type="ECO:0000259" key="8">
    <source>
        <dbReference type="PROSITE" id="PS50850"/>
    </source>
</evidence>
<dbReference type="PANTHER" id="PTHR48022:SF29">
    <property type="entry name" value="SUGAR TRANSPORTER, PUTATIVE (AFU_ORTHOLOGUE AFUA_6G14500)-RELATED"/>
    <property type="match status" value="1"/>
</dbReference>
<comment type="subcellular location">
    <subcellularLocation>
        <location evidence="1">Membrane</location>
        <topology evidence="1">Multi-pass membrane protein</topology>
    </subcellularLocation>
</comment>
<organism evidence="9 10">
    <name type="scientific">Mycena maculata</name>
    <dbReference type="NCBI Taxonomy" id="230809"/>
    <lineage>
        <taxon>Eukaryota</taxon>
        <taxon>Fungi</taxon>
        <taxon>Dikarya</taxon>
        <taxon>Basidiomycota</taxon>
        <taxon>Agaricomycotina</taxon>
        <taxon>Agaricomycetes</taxon>
        <taxon>Agaricomycetidae</taxon>
        <taxon>Agaricales</taxon>
        <taxon>Marasmiineae</taxon>
        <taxon>Mycenaceae</taxon>
        <taxon>Mycena</taxon>
    </lineage>
</organism>
<dbReference type="Proteomes" id="UP001215280">
    <property type="component" value="Unassembled WGS sequence"/>
</dbReference>
<sequence length="506" mass="55237">MHANPPASNGVNVVSELAAMDDRSWHKKPNLRALYMVLLPACVGADMTAAFDVNLMDVLQATSSWQISNMIGLIVAMYSLGAMFSLPFVPLIADGCGRRASIIFGCTVMFFGAMLQGASQNLAMFIAARFMLGFGSPFSIIGSTSLIGELSHPKERATMTSISLAFFGVGSILVAAISLGTCNMQSNWGWRIPSLLQATPSILQLPFVLFVPDSPRWLISKGRTVEGYEILVKYHGEGDPQSEFVKAEYAEIERTLGQTVTPTSWSILFSTPGMRKRAILAAFLGLGVQWSGGGLIGSYLPRILAGIGIYDNTTKNRINLAVSCWGLLCATTLALLATRFKRRTAFLTSGIALLLVMVGWTVATAEWTELHNRGSAVAVVGFIFLFSPAYCMGFSLVYTYLTELFPFHVRSKGIVLHGWFSRTGGFFNQIVNPIGLQNTGWKYYISYCVFLSFQVGFIYFMFPETSSRTLEELAFLYEDGNKTPEKSCGDKTLSLALKSGVSQVAC</sequence>
<evidence type="ECO:0000256" key="6">
    <source>
        <dbReference type="ARBA" id="ARBA00023136"/>
    </source>
</evidence>
<evidence type="ECO:0000313" key="10">
    <source>
        <dbReference type="Proteomes" id="UP001215280"/>
    </source>
</evidence>
<keyword evidence="4 7" id="KW-0812">Transmembrane</keyword>
<evidence type="ECO:0000256" key="7">
    <source>
        <dbReference type="SAM" id="Phobius"/>
    </source>
</evidence>
<feature type="transmembrane region" description="Helical" evidence="7">
    <location>
        <begin position="159"/>
        <end position="180"/>
    </location>
</feature>
<keyword evidence="6 7" id="KW-0472">Membrane</keyword>
<dbReference type="InterPro" id="IPR036259">
    <property type="entry name" value="MFS_trans_sf"/>
</dbReference>
<dbReference type="InterPro" id="IPR050360">
    <property type="entry name" value="MFS_Sugar_Transporters"/>
</dbReference>
<dbReference type="InterPro" id="IPR020846">
    <property type="entry name" value="MFS_dom"/>
</dbReference>
<dbReference type="SUPFAM" id="SSF103473">
    <property type="entry name" value="MFS general substrate transporter"/>
    <property type="match status" value="1"/>
</dbReference>
<feature type="transmembrane region" description="Helical" evidence="7">
    <location>
        <begin position="33"/>
        <end position="51"/>
    </location>
</feature>
<comment type="caution">
    <text evidence="9">The sequence shown here is derived from an EMBL/GenBank/DDBJ whole genome shotgun (WGS) entry which is preliminary data.</text>
</comment>
<evidence type="ECO:0000256" key="1">
    <source>
        <dbReference type="ARBA" id="ARBA00004141"/>
    </source>
</evidence>
<feature type="transmembrane region" description="Helical" evidence="7">
    <location>
        <begin position="375"/>
        <end position="401"/>
    </location>
</feature>
<dbReference type="Gene3D" id="1.20.1250.20">
    <property type="entry name" value="MFS general substrate transporter like domains"/>
    <property type="match status" value="1"/>
</dbReference>
<protein>
    <submittedName>
        <fullName evidence="9">General substrate transporter</fullName>
    </submittedName>
</protein>
<evidence type="ECO:0000313" key="9">
    <source>
        <dbReference type="EMBL" id="KAJ7737912.1"/>
    </source>
</evidence>
<dbReference type="Pfam" id="PF00083">
    <property type="entry name" value="Sugar_tr"/>
    <property type="match status" value="1"/>
</dbReference>
<feature type="transmembrane region" description="Helical" evidence="7">
    <location>
        <begin position="124"/>
        <end position="147"/>
    </location>
</feature>
<feature type="transmembrane region" description="Helical" evidence="7">
    <location>
        <begin position="278"/>
        <end position="300"/>
    </location>
</feature>
<evidence type="ECO:0000256" key="5">
    <source>
        <dbReference type="ARBA" id="ARBA00022989"/>
    </source>
</evidence>
<feature type="domain" description="Major facilitator superfamily (MFS) profile" evidence="8">
    <location>
        <begin position="32"/>
        <end position="466"/>
    </location>
</feature>
<keyword evidence="10" id="KW-1185">Reference proteome</keyword>
<dbReference type="InterPro" id="IPR005828">
    <property type="entry name" value="MFS_sugar_transport-like"/>
</dbReference>
<evidence type="ECO:0000256" key="4">
    <source>
        <dbReference type="ARBA" id="ARBA00022692"/>
    </source>
</evidence>
<feature type="transmembrane region" description="Helical" evidence="7">
    <location>
        <begin position="345"/>
        <end position="363"/>
    </location>
</feature>
<evidence type="ECO:0000256" key="2">
    <source>
        <dbReference type="ARBA" id="ARBA00010992"/>
    </source>
</evidence>
<feature type="transmembrane region" description="Helical" evidence="7">
    <location>
        <begin position="320"/>
        <end position="338"/>
    </location>
</feature>
<keyword evidence="5 7" id="KW-1133">Transmembrane helix</keyword>
<gene>
    <name evidence="9" type="ORF">DFH07DRAFT_91765</name>
</gene>
<feature type="transmembrane region" description="Helical" evidence="7">
    <location>
        <begin position="443"/>
        <end position="462"/>
    </location>
</feature>
<dbReference type="FunFam" id="1.20.1250.20:FF:000134">
    <property type="entry name" value="MFS sugar transporter protein"/>
    <property type="match status" value="1"/>
</dbReference>
<feature type="transmembrane region" description="Helical" evidence="7">
    <location>
        <begin position="71"/>
        <end position="93"/>
    </location>
</feature>
<evidence type="ECO:0000256" key="3">
    <source>
        <dbReference type="ARBA" id="ARBA00022448"/>
    </source>
</evidence>